<name>A0A7S1X2D9_9CHLO</name>
<evidence type="ECO:0000313" key="2">
    <source>
        <dbReference type="EMBL" id="CAD9206334.1"/>
    </source>
</evidence>
<dbReference type="InterPro" id="IPR050583">
    <property type="entry name" value="Mycobacterial_A85_antigen"/>
</dbReference>
<dbReference type="SMART" id="SM01066">
    <property type="entry name" value="CBM_25"/>
    <property type="match status" value="1"/>
</dbReference>
<feature type="domain" description="Carbohydrate binding module family 25" evidence="1">
    <location>
        <begin position="251"/>
        <end position="341"/>
    </location>
</feature>
<sequence>MIAAGALPKCVAVGIDNAGAGRGLDYLPNKPGAGPQGMRQDAANWPGGGSASYLAHVAEEILPAVQTRYGTTLDPSKTLFGGSSFGGISALQAATTYPALFGRVLCESPSLWVEEGRLLERACEYDGALPERMFLGMGGREYTDRYEDNEANRGVDAKMASWTTTLRDSFAAKGMGDDRLKYVLEAGAIHNEGAWARRFPVALDFLLGRGGAEARSAGVAAAVDGMLDLLAKGAQRQGHLAFLCPSTPTPGQRVRLYVNRANSPPLARKPNTSAKGGFDGWRLGGFEAAMAPAESLRGVGGDWWVVEVEVPRGVERLDCVFHDGGGGWENNCGADFHLDCGYPVQS</sequence>
<dbReference type="PANTHER" id="PTHR48098">
    <property type="entry name" value="ENTEROCHELIN ESTERASE-RELATED"/>
    <property type="match status" value="1"/>
</dbReference>
<dbReference type="Gene3D" id="2.60.40.10">
    <property type="entry name" value="Immunoglobulins"/>
    <property type="match status" value="1"/>
</dbReference>
<dbReference type="InterPro" id="IPR029058">
    <property type="entry name" value="AB_hydrolase_fold"/>
</dbReference>
<dbReference type="SUPFAM" id="SSF53474">
    <property type="entry name" value="alpha/beta-Hydrolases"/>
    <property type="match status" value="1"/>
</dbReference>
<dbReference type="EMBL" id="HBGG01016697">
    <property type="protein sequence ID" value="CAD9206334.1"/>
    <property type="molecule type" value="Transcribed_RNA"/>
</dbReference>
<accession>A0A7S1X2D9</accession>
<dbReference type="Gene3D" id="3.40.50.1820">
    <property type="entry name" value="alpha/beta hydrolase"/>
    <property type="match status" value="1"/>
</dbReference>
<dbReference type="Pfam" id="PF00756">
    <property type="entry name" value="Esterase"/>
    <property type="match status" value="1"/>
</dbReference>
<dbReference type="InterPro" id="IPR013783">
    <property type="entry name" value="Ig-like_fold"/>
</dbReference>
<dbReference type="InterPro" id="IPR005085">
    <property type="entry name" value="CBM25"/>
</dbReference>
<dbReference type="InterPro" id="IPR000801">
    <property type="entry name" value="Esterase-like"/>
</dbReference>
<reference evidence="2" key="1">
    <citation type="submission" date="2021-01" db="EMBL/GenBank/DDBJ databases">
        <authorList>
            <person name="Corre E."/>
            <person name="Pelletier E."/>
            <person name="Niang G."/>
            <person name="Scheremetjew M."/>
            <person name="Finn R."/>
            <person name="Kale V."/>
            <person name="Holt S."/>
            <person name="Cochrane G."/>
            <person name="Meng A."/>
            <person name="Brown T."/>
            <person name="Cohen L."/>
        </authorList>
    </citation>
    <scope>NUCLEOTIDE SEQUENCE</scope>
    <source>
        <strain evidence="2">PLY429</strain>
    </source>
</reference>
<dbReference type="AlphaFoldDB" id="A0A7S1X2D9"/>
<protein>
    <recommendedName>
        <fullName evidence="1">Carbohydrate binding module family 25 domain-containing protein</fullName>
    </recommendedName>
</protein>
<evidence type="ECO:0000259" key="1">
    <source>
        <dbReference type="SMART" id="SM01066"/>
    </source>
</evidence>
<dbReference type="PANTHER" id="PTHR48098:SF6">
    <property type="entry name" value="FERRI-BACILLIBACTIN ESTERASE BESA"/>
    <property type="match status" value="1"/>
</dbReference>
<gene>
    <name evidence="2" type="ORF">TCHU04912_LOCUS8570</name>
</gene>
<organism evidence="2">
    <name type="scientific">Tetraselmis chuii</name>
    <dbReference type="NCBI Taxonomy" id="63592"/>
    <lineage>
        <taxon>Eukaryota</taxon>
        <taxon>Viridiplantae</taxon>
        <taxon>Chlorophyta</taxon>
        <taxon>core chlorophytes</taxon>
        <taxon>Chlorodendrophyceae</taxon>
        <taxon>Chlorodendrales</taxon>
        <taxon>Chlorodendraceae</taxon>
        <taxon>Tetraselmis</taxon>
    </lineage>
</organism>
<proteinExistence type="predicted"/>
<dbReference type="GO" id="GO:2001070">
    <property type="term" value="F:starch binding"/>
    <property type="evidence" value="ECO:0007669"/>
    <property type="project" value="InterPro"/>
</dbReference>